<protein>
    <submittedName>
        <fullName evidence="1">9289_t:CDS:1</fullName>
    </submittedName>
</protein>
<reference evidence="1" key="1">
    <citation type="submission" date="2021-06" db="EMBL/GenBank/DDBJ databases">
        <authorList>
            <person name="Kallberg Y."/>
            <person name="Tangrot J."/>
            <person name="Rosling A."/>
        </authorList>
    </citation>
    <scope>NUCLEOTIDE SEQUENCE</scope>
    <source>
        <strain evidence="1">IL203A</strain>
    </source>
</reference>
<gene>
    <name evidence="1" type="ORF">DHETER_LOCUS1863</name>
</gene>
<evidence type="ECO:0000313" key="1">
    <source>
        <dbReference type="EMBL" id="CAG8474536.1"/>
    </source>
</evidence>
<evidence type="ECO:0000313" key="2">
    <source>
        <dbReference type="Proteomes" id="UP000789702"/>
    </source>
</evidence>
<proteinExistence type="predicted"/>
<sequence length="62" mass="7090">MGHGGFATSYEAVYYSLIEIINMALDEQFADFFTISRMSRTLRRIGGIGPLFRCSEFEPKFT</sequence>
<dbReference type="Proteomes" id="UP000789702">
    <property type="component" value="Unassembled WGS sequence"/>
</dbReference>
<comment type="caution">
    <text evidence="1">The sequence shown here is derived from an EMBL/GenBank/DDBJ whole genome shotgun (WGS) entry which is preliminary data.</text>
</comment>
<accession>A0ACA9KIC4</accession>
<dbReference type="EMBL" id="CAJVPU010001211">
    <property type="protein sequence ID" value="CAG8474536.1"/>
    <property type="molecule type" value="Genomic_DNA"/>
</dbReference>
<keyword evidence="2" id="KW-1185">Reference proteome</keyword>
<organism evidence="1 2">
    <name type="scientific">Dentiscutata heterogama</name>
    <dbReference type="NCBI Taxonomy" id="1316150"/>
    <lineage>
        <taxon>Eukaryota</taxon>
        <taxon>Fungi</taxon>
        <taxon>Fungi incertae sedis</taxon>
        <taxon>Mucoromycota</taxon>
        <taxon>Glomeromycotina</taxon>
        <taxon>Glomeromycetes</taxon>
        <taxon>Diversisporales</taxon>
        <taxon>Gigasporaceae</taxon>
        <taxon>Dentiscutata</taxon>
    </lineage>
</organism>
<name>A0ACA9KIC4_9GLOM</name>